<gene>
    <name evidence="5" type="ORF">SAMN06295960_2316</name>
</gene>
<keyword evidence="2" id="KW-0547">Nucleotide-binding</keyword>
<dbReference type="CDD" id="cd03221">
    <property type="entry name" value="ABCF_EF-3"/>
    <property type="match status" value="2"/>
</dbReference>
<dbReference type="RefSeq" id="WP_085494494.1">
    <property type="nucleotide sequence ID" value="NZ_FXAZ01000002.1"/>
</dbReference>
<feature type="domain" description="ABC transporter" evidence="4">
    <location>
        <begin position="2"/>
        <end position="252"/>
    </location>
</feature>
<dbReference type="FunFam" id="3.40.50.300:FF:000011">
    <property type="entry name" value="Putative ABC transporter ATP-binding component"/>
    <property type="match status" value="1"/>
</dbReference>
<reference evidence="5 6" key="1">
    <citation type="submission" date="2017-04" db="EMBL/GenBank/DDBJ databases">
        <authorList>
            <person name="Afonso C.L."/>
            <person name="Miller P.J."/>
            <person name="Scott M.A."/>
            <person name="Spackman E."/>
            <person name="Goraichik I."/>
            <person name="Dimitrov K.M."/>
            <person name="Suarez D.L."/>
            <person name="Swayne D.E."/>
        </authorList>
    </citation>
    <scope>NUCLEOTIDE SEQUENCE [LARGE SCALE GENOMIC DNA]</scope>
    <source>
        <strain evidence="5 6">11</strain>
    </source>
</reference>
<dbReference type="PANTHER" id="PTHR42855:SF2">
    <property type="entry name" value="DRUG RESISTANCE ABC TRANSPORTER,ATP-BINDING PROTEIN"/>
    <property type="match status" value="1"/>
</dbReference>
<dbReference type="SUPFAM" id="SSF52540">
    <property type="entry name" value="P-loop containing nucleoside triphosphate hydrolases"/>
    <property type="match status" value="2"/>
</dbReference>
<feature type="domain" description="ABC transporter" evidence="4">
    <location>
        <begin position="320"/>
        <end position="536"/>
    </location>
</feature>
<dbReference type="InterPro" id="IPR027417">
    <property type="entry name" value="P-loop_NTPase"/>
</dbReference>
<dbReference type="EMBL" id="FXAZ01000002">
    <property type="protein sequence ID" value="SMG38597.1"/>
    <property type="molecule type" value="Genomic_DNA"/>
</dbReference>
<dbReference type="InterPro" id="IPR003593">
    <property type="entry name" value="AAA+_ATPase"/>
</dbReference>
<dbReference type="GO" id="GO:0016887">
    <property type="term" value="F:ATP hydrolysis activity"/>
    <property type="evidence" value="ECO:0007669"/>
    <property type="project" value="InterPro"/>
</dbReference>
<evidence type="ECO:0000256" key="1">
    <source>
        <dbReference type="ARBA" id="ARBA00022737"/>
    </source>
</evidence>
<accession>A0A1X7KC14</accession>
<evidence type="ECO:0000313" key="5">
    <source>
        <dbReference type="EMBL" id="SMG38597.1"/>
    </source>
</evidence>
<dbReference type="PROSITE" id="PS50893">
    <property type="entry name" value="ABC_TRANSPORTER_2"/>
    <property type="match status" value="2"/>
</dbReference>
<name>A0A1X7KC14_9BACL</name>
<dbReference type="FunFam" id="3.40.50.300:FF:000070">
    <property type="entry name" value="Putative ABC transporter ATP-binding component"/>
    <property type="match status" value="1"/>
</dbReference>
<dbReference type="InterPro" id="IPR051309">
    <property type="entry name" value="ABCF_ATPase"/>
</dbReference>
<dbReference type="SMART" id="SM00382">
    <property type="entry name" value="AAA"/>
    <property type="match status" value="2"/>
</dbReference>
<evidence type="ECO:0000256" key="2">
    <source>
        <dbReference type="ARBA" id="ARBA00022741"/>
    </source>
</evidence>
<dbReference type="InterPro" id="IPR032781">
    <property type="entry name" value="ABC_tran_Xtn"/>
</dbReference>
<proteinExistence type="predicted"/>
<dbReference type="Gene3D" id="3.40.50.300">
    <property type="entry name" value="P-loop containing nucleotide triphosphate hydrolases"/>
    <property type="match status" value="2"/>
</dbReference>
<dbReference type="GO" id="GO:0005524">
    <property type="term" value="F:ATP binding"/>
    <property type="evidence" value="ECO:0007669"/>
    <property type="project" value="UniProtKB-KW"/>
</dbReference>
<dbReference type="Proteomes" id="UP000193834">
    <property type="component" value="Unassembled WGS sequence"/>
</dbReference>
<dbReference type="AlphaFoldDB" id="A0A1X7KC14"/>
<evidence type="ECO:0000313" key="6">
    <source>
        <dbReference type="Proteomes" id="UP000193834"/>
    </source>
</evidence>
<keyword evidence="3" id="KW-0067">ATP-binding</keyword>
<dbReference type="PANTHER" id="PTHR42855">
    <property type="entry name" value="ABC TRANSPORTER ATP-BINDING SUBUNIT"/>
    <property type="match status" value="1"/>
</dbReference>
<keyword evidence="1" id="KW-0677">Repeat</keyword>
<organism evidence="5 6">
    <name type="scientific">Paenibacillus aquistagni</name>
    <dbReference type="NCBI Taxonomy" id="1852522"/>
    <lineage>
        <taxon>Bacteria</taxon>
        <taxon>Bacillati</taxon>
        <taxon>Bacillota</taxon>
        <taxon>Bacilli</taxon>
        <taxon>Bacillales</taxon>
        <taxon>Paenibacillaceae</taxon>
        <taxon>Paenibacillus</taxon>
    </lineage>
</organism>
<dbReference type="InterPro" id="IPR003439">
    <property type="entry name" value="ABC_transporter-like_ATP-bd"/>
</dbReference>
<dbReference type="STRING" id="1852522.SAMN06295960_2316"/>
<sequence>MISTTGVTLRYGKRALFEDVNIKFTPGNCYGLIGANGAGKSTFLKILSGEIEPNNGDVSITPGDRLSVLKQDHYAYDEHKVLDTVIMGHQRLYDIMKEKDALYAKADFTEEDGMRAGELEGEFAELNGWEAEADAGELLIGLGIRRDIHDKLMSELDGNEKVRVLLAQALFGSPNILLLDEPTNHLDLESINWLENFLMDYEGTVIVVSHDRHFLNKVCTHIADIDFGKIQLYAGNYDFWYQSSQLAQQMMRDQNKKKEEKIKELQAFIQRFSANASKSKQATSRKKMLDKITLDDIRPSNRKYPFINFKPEREAGKQLLSIEGLTKTVDGEKQFENLHLVLNKGDKVALVGPNGVAKSTLMQIVMGELEPDAGSYTWGVTTTQAYFPRDNSEYFDGVDMSLVEWLRQYSKDPDETFLRGFLGRMLFSGEEALKKASVLSGGEKVRCMLSKMMMTGANVLLLDEPTNHLDLESITALNNGLIDFDGTMIFTSHDHEFVQTIANRIVEITPNGIIDRMMTFDEYLDSDEVKALRAELYA</sequence>
<dbReference type="OrthoDB" id="9762369at2"/>
<dbReference type="Pfam" id="PF00005">
    <property type="entry name" value="ABC_tran"/>
    <property type="match status" value="2"/>
</dbReference>
<protein>
    <submittedName>
        <fullName evidence="5">ATPase components of ABC transporters with duplicated ATPase domains</fullName>
    </submittedName>
</protein>
<evidence type="ECO:0000259" key="4">
    <source>
        <dbReference type="PROSITE" id="PS50893"/>
    </source>
</evidence>
<dbReference type="Pfam" id="PF12848">
    <property type="entry name" value="ABC_tran_Xtn"/>
    <property type="match status" value="1"/>
</dbReference>
<evidence type="ECO:0000256" key="3">
    <source>
        <dbReference type="ARBA" id="ARBA00022840"/>
    </source>
</evidence>
<keyword evidence="6" id="KW-1185">Reference proteome</keyword>